<dbReference type="Pfam" id="PF06983">
    <property type="entry name" value="3-dmu-9_3-mt"/>
    <property type="match status" value="1"/>
</dbReference>
<dbReference type="PANTHER" id="PTHR33990">
    <property type="entry name" value="PROTEIN YJDN-RELATED"/>
    <property type="match status" value="1"/>
</dbReference>
<gene>
    <name evidence="2" type="ORF">WKI68_32885</name>
</gene>
<evidence type="ECO:0000313" key="3">
    <source>
        <dbReference type="Proteomes" id="UP001382904"/>
    </source>
</evidence>
<dbReference type="InterPro" id="IPR009725">
    <property type="entry name" value="3_dmu_93_MTrfase"/>
</dbReference>
<proteinExistence type="predicted"/>
<dbReference type="EMBL" id="JBBKAM010000002">
    <property type="protein sequence ID" value="MEJ8644771.1"/>
    <property type="molecule type" value="Genomic_DNA"/>
</dbReference>
<dbReference type="SUPFAM" id="SSF54593">
    <property type="entry name" value="Glyoxalase/Bleomycin resistance protein/Dihydroxybiphenyl dioxygenase"/>
    <property type="match status" value="1"/>
</dbReference>
<organism evidence="2 3">
    <name type="scientific">Streptomyces caledonius</name>
    <dbReference type="NCBI Taxonomy" id="3134107"/>
    <lineage>
        <taxon>Bacteria</taxon>
        <taxon>Bacillati</taxon>
        <taxon>Actinomycetota</taxon>
        <taxon>Actinomycetes</taxon>
        <taxon>Kitasatosporales</taxon>
        <taxon>Streptomycetaceae</taxon>
        <taxon>Streptomyces</taxon>
    </lineage>
</organism>
<reference evidence="2 3" key="1">
    <citation type="submission" date="2024-03" db="EMBL/GenBank/DDBJ databases">
        <title>Novel Streptomyces species of biotechnological and ecological value are a feature of Machair soil.</title>
        <authorList>
            <person name="Prole J.R."/>
            <person name="Goodfellow M."/>
            <person name="Allenby N."/>
            <person name="Ward A.C."/>
        </authorList>
    </citation>
    <scope>NUCLEOTIDE SEQUENCE [LARGE SCALE GENOMIC DNA]</scope>
    <source>
        <strain evidence="2 3">MS1.HAVA.3</strain>
    </source>
</reference>
<dbReference type="PANTHER" id="PTHR33990:SF4">
    <property type="entry name" value="PHNB-LIKE DOMAIN-CONTAINING PROTEIN"/>
    <property type="match status" value="1"/>
</dbReference>
<dbReference type="InterPro" id="IPR029068">
    <property type="entry name" value="Glyas_Bleomycin-R_OHBP_Dase"/>
</dbReference>
<protein>
    <submittedName>
        <fullName evidence="2">VOC family protein</fullName>
    </submittedName>
</protein>
<dbReference type="Gene3D" id="3.30.720.110">
    <property type="match status" value="1"/>
</dbReference>
<evidence type="ECO:0000259" key="1">
    <source>
        <dbReference type="Pfam" id="PF06983"/>
    </source>
</evidence>
<feature type="domain" description="PhnB-like" evidence="1">
    <location>
        <begin position="8"/>
        <end position="137"/>
    </location>
</feature>
<name>A0ABU8UA51_9ACTN</name>
<accession>A0ABU8UA51</accession>
<dbReference type="CDD" id="cd06588">
    <property type="entry name" value="PhnB_like"/>
    <property type="match status" value="1"/>
</dbReference>
<dbReference type="InterPro" id="IPR028973">
    <property type="entry name" value="PhnB-like"/>
</dbReference>
<dbReference type="Gene3D" id="3.30.720.100">
    <property type="match status" value="1"/>
</dbReference>
<dbReference type="Proteomes" id="UP001382904">
    <property type="component" value="Unassembled WGS sequence"/>
</dbReference>
<keyword evidence="3" id="KW-1185">Reference proteome</keyword>
<evidence type="ECO:0000313" key="2">
    <source>
        <dbReference type="EMBL" id="MEJ8644771.1"/>
    </source>
</evidence>
<comment type="caution">
    <text evidence="2">The sequence shown here is derived from an EMBL/GenBank/DDBJ whole genome shotgun (WGS) entry which is preliminary data.</text>
</comment>
<dbReference type="PIRSF" id="PIRSF021700">
    <property type="entry name" value="3_dmu_93_MTrfase"/>
    <property type="match status" value="1"/>
</dbReference>
<sequence>MAVTPTPQKITTFLMFEGRAEEAMSFYLSLFDDAEVLSISRYGPDETGPGAGAEGTVQHATFSLAGQQFMCIDSSVHHQFGFTPAMSLYVQCADEAEIERLYAALAEQGQELMPLGSYGFSPRFGWVNDRFGVSWQLNVAAPPSAGQ</sequence>